<dbReference type="SUPFAM" id="SSF52733">
    <property type="entry name" value="Nicotinate mononucleotide:5,6-dimethylbenzimidazole phosphoribosyltransferase (CobT)"/>
    <property type="match status" value="1"/>
</dbReference>
<dbReference type="InterPro" id="IPR003200">
    <property type="entry name" value="Nict_dMeBzImd_PRibTrfase"/>
</dbReference>
<sequence>MNWTVPSSNYSPKRPLFLCVLSTTDIAKVPGISGAGRTPEYTPAGDAEIVTFGATHSIDEPPMTNKTPTPAVITRASMELTGVPCLFVDAGLRVRPEIPLLNVGASPSADIRTGRAVDSPATIVEQSFLLGIQLSKTFDFVVIGESVPGGTTTALGVLRAIGYDAMVSSSFSKNPVEIKNQVVDEAMNKSSIFFGDLKDDPLKAVELFGDSMMPTVVGLVKGLSGVDTILAGGTQMMAVLAIIKHLDIEGDIAIATTKFIAEDKTANFLDTVSTLGYRAYISDPGFSKARFKGLRMYEAGDVKDGVGAGGAMFLANLLGIEQSEFRDKVDEICAAIMK</sequence>
<dbReference type="Proteomes" id="UP000634805">
    <property type="component" value="Unassembled WGS sequence"/>
</dbReference>
<evidence type="ECO:0000313" key="3">
    <source>
        <dbReference type="Proteomes" id="UP000634805"/>
    </source>
</evidence>
<organism evidence="2 3">
    <name type="scientific">Candidatus Argoarchaeum ethanivorans</name>
    <dbReference type="NCBI Taxonomy" id="2608793"/>
    <lineage>
        <taxon>Archaea</taxon>
        <taxon>Methanobacteriati</taxon>
        <taxon>Methanobacteriota</taxon>
        <taxon>Stenosarchaea group</taxon>
        <taxon>Methanomicrobia</taxon>
        <taxon>Methanosarcinales</taxon>
        <taxon>Methanosarcinales incertae sedis</taxon>
        <taxon>GOM Arc I cluster</taxon>
        <taxon>Candidatus Argoarchaeum</taxon>
    </lineage>
</organism>
<dbReference type="GO" id="GO:0008939">
    <property type="term" value="F:nicotinate-nucleotide-dimethylbenzimidazole phosphoribosyltransferase activity"/>
    <property type="evidence" value="ECO:0007669"/>
    <property type="project" value="InterPro"/>
</dbReference>
<dbReference type="CDD" id="cd02439">
    <property type="entry name" value="DMB-PRT_CobT"/>
    <property type="match status" value="1"/>
</dbReference>
<comment type="caution">
    <text evidence="2">The sequence shown here is derived from an EMBL/GenBank/DDBJ whole genome shotgun (WGS) entry which is preliminary data.</text>
</comment>
<reference evidence="2" key="1">
    <citation type="submission" date="2020-10" db="EMBL/GenBank/DDBJ databases">
        <authorList>
            <person name="Hahn C.J."/>
            <person name="Laso-Perez R."/>
            <person name="Vulcano F."/>
            <person name="Vaziourakis K.-M."/>
            <person name="Stokke R."/>
            <person name="Steen I.H."/>
            <person name="Teske A."/>
            <person name="Boetius A."/>
            <person name="Liebeke M."/>
            <person name="Amann R."/>
            <person name="Knittel K."/>
        </authorList>
    </citation>
    <scope>NUCLEOTIDE SEQUENCE</scope>
    <source>
        <strain evidence="2">Gfbio:e3339647-f889-4370-9287-4fb5cb688e4c:AG392D22_GoMArc1</strain>
    </source>
</reference>
<dbReference type="NCBIfam" id="TIGR00303">
    <property type="entry name" value="nicotinate mononucleotide-dependent phosphoribosyltransferase CobT"/>
    <property type="match status" value="1"/>
</dbReference>
<proteinExistence type="inferred from homology"/>
<accession>A0A811T7D8</accession>
<dbReference type="PANTHER" id="PTHR38811">
    <property type="match status" value="1"/>
</dbReference>
<name>A0A811T7D8_9EURY</name>
<comment type="similarity">
    <text evidence="1">Belongs to the UPF0284 family.</text>
</comment>
<dbReference type="InterPro" id="IPR036087">
    <property type="entry name" value="Nict_dMeBzImd_PRibTrfase_sf"/>
</dbReference>
<dbReference type="EMBL" id="CAJHIS010000002">
    <property type="protein sequence ID" value="CAD6491389.1"/>
    <property type="molecule type" value="Genomic_DNA"/>
</dbReference>
<protein>
    <recommendedName>
        <fullName evidence="1">UPF0284 protein EMLJLAPB_00134</fullName>
    </recommendedName>
</protein>
<dbReference type="PANTHER" id="PTHR38811:SF1">
    <property type="entry name" value="UPF0284 PROTEIN SLL1500"/>
    <property type="match status" value="1"/>
</dbReference>
<evidence type="ECO:0000313" key="2">
    <source>
        <dbReference type="EMBL" id="CAD6491389.1"/>
    </source>
</evidence>
<dbReference type="InterPro" id="IPR002805">
    <property type="entry name" value="Nict_dMeBzImd_PRibTrfase_arc"/>
</dbReference>
<dbReference type="AlphaFoldDB" id="A0A811T7D8"/>
<evidence type="ECO:0000256" key="1">
    <source>
        <dbReference type="HAMAP-Rule" id="MF_01086"/>
    </source>
</evidence>
<dbReference type="NCBIfam" id="NF003372">
    <property type="entry name" value="PRK04447.1-5"/>
    <property type="match status" value="1"/>
</dbReference>
<gene>
    <name evidence="2" type="ORF">EMLJLAPB_00134</name>
</gene>
<dbReference type="Gene3D" id="3.40.50.10210">
    <property type="match status" value="1"/>
</dbReference>
<dbReference type="HAMAP" id="MF_01086">
    <property type="entry name" value="UPF0284"/>
    <property type="match status" value="1"/>
</dbReference>